<dbReference type="GeneID" id="113871680"/>
<dbReference type="InterPro" id="IPR008507">
    <property type="entry name" value="DUF789"/>
</dbReference>
<protein>
    <submittedName>
        <fullName evidence="2">Uncharacterized protein LOC113871680</fullName>
    </submittedName>
</protein>
<proteinExistence type="predicted"/>
<reference evidence="1" key="1">
    <citation type="journal article" date="2019" name="Toxins">
        <title>Detection of Abrin-Like and Prepropulchellin-Like Toxin Genes and Transcripts Using Whole Genome Sequencing and Full-Length Transcript Sequencing of Abrus precatorius.</title>
        <authorList>
            <person name="Hovde B.T."/>
            <person name="Daligault H.E."/>
            <person name="Hanschen E.R."/>
            <person name="Kunde Y.A."/>
            <person name="Johnson M.B."/>
            <person name="Starkenburg S.R."/>
            <person name="Johnson S.L."/>
        </authorList>
    </citation>
    <scope>NUCLEOTIDE SEQUENCE [LARGE SCALE GENOMIC DNA]</scope>
</reference>
<evidence type="ECO:0000313" key="1">
    <source>
        <dbReference type="Proteomes" id="UP000694853"/>
    </source>
</evidence>
<dbReference type="KEGG" id="aprc:113871680"/>
<dbReference type="Proteomes" id="UP000694853">
    <property type="component" value="Unplaced"/>
</dbReference>
<evidence type="ECO:0000313" key="2">
    <source>
        <dbReference type="RefSeq" id="XP_027364580.1"/>
    </source>
</evidence>
<dbReference type="PANTHER" id="PTHR31343">
    <property type="entry name" value="T15D22.8"/>
    <property type="match status" value="1"/>
</dbReference>
<sequence>MSEYFPSLSRETMSSASSMSFGTTFSNLDTFLLRVTPDVPSHTLHIQKCCSDLNRQWLPPGNDTIEYFNLNDLWNCYCEWSAYGAGTPVTLESGDTVMQYHVPYLSAIQIYSSKSVATSRIRREDSEGAELESDSLSEESGSYLSRSLSNNSSKAWDAVSLDSSCDIVGSWPTRDMLGYLYLQYNETSPPFRRVPFVEKIFELAKSHPALMTLKSVDISPASWMAVSWYPIYPIPSQKGEKNLAASFLTYHTLSSSFQDCTNNYDDTEIGENLCCLDGMRSIIAEKCNSKNSGCISLSPFGLATYKMRRDIWLNPSDNGKVLDLYSAADSWLKQLNTYHHDFKFFSLRYNL</sequence>
<keyword evidence="1" id="KW-1185">Reference proteome</keyword>
<reference evidence="2" key="2">
    <citation type="submission" date="2025-08" db="UniProtKB">
        <authorList>
            <consortium name="RefSeq"/>
        </authorList>
    </citation>
    <scope>IDENTIFICATION</scope>
    <source>
        <tissue evidence="2">Young leaves</tissue>
    </source>
</reference>
<dbReference type="RefSeq" id="XP_027364580.1">
    <property type="nucleotide sequence ID" value="XM_027508779.1"/>
</dbReference>
<name>A0A8B8M7S8_ABRPR</name>
<gene>
    <name evidence="2" type="primary">LOC113871680</name>
</gene>
<dbReference type="OrthoDB" id="1896065at2759"/>
<dbReference type="PANTHER" id="PTHR31343:SF29">
    <property type="entry name" value="DUF789 DOMAIN-CONTAINING PROTEIN"/>
    <property type="match status" value="1"/>
</dbReference>
<dbReference type="AlphaFoldDB" id="A0A8B8M7S8"/>
<organism evidence="1 2">
    <name type="scientific">Abrus precatorius</name>
    <name type="common">Indian licorice</name>
    <name type="synonym">Glycine abrus</name>
    <dbReference type="NCBI Taxonomy" id="3816"/>
    <lineage>
        <taxon>Eukaryota</taxon>
        <taxon>Viridiplantae</taxon>
        <taxon>Streptophyta</taxon>
        <taxon>Embryophyta</taxon>
        <taxon>Tracheophyta</taxon>
        <taxon>Spermatophyta</taxon>
        <taxon>Magnoliopsida</taxon>
        <taxon>eudicotyledons</taxon>
        <taxon>Gunneridae</taxon>
        <taxon>Pentapetalae</taxon>
        <taxon>rosids</taxon>
        <taxon>fabids</taxon>
        <taxon>Fabales</taxon>
        <taxon>Fabaceae</taxon>
        <taxon>Papilionoideae</taxon>
        <taxon>50 kb inversion clade</taxon>
        <taxon>NPAAA clade</taxon>
        <taxon>indigoferoid/millettioid clade</taxon>
        <taxon>Abreae</taxon>
        <taxon>Abrus</taxon>
    </lineage>
</organism>
<accession>A0A8B8M7S8</accession>
<dbReference type="Pfam" id="PF05623">
    <property type="entry name" value="DUF789"/>
    <property type="match status" value="1"/>
</dbReference>